<comment type="caution">
    <text evidence="2">The sequence shown here is derived from an EMBL/GenBank/DDBJ whole genome shotgun (WGS) entry which is preliminary data.</text>
</comment>
<keyword evidence="3" id="KW-1185">Reference proteome</keyword>
<dbReference type="EMBL" id="VSRR010003325">
    <property type="protein sequence ID" value="MPC35690.1"/>
    <property type="molecule type" value="Genomic_DNA"/>
</dbReference>
<evidence type="ECO:0000256" key="1">
    <source>
        <dbReference type="SAM" id="MobiDB-lite"/>
    </source>
</evidence>
<dbReference type="Proteomes" id="UP000324222">
    <property type="component" value="Unassembled WGS sequence"/>
</dbReference>
<evidence type="ECO:0000313" key="2">
    <source>
        <dbReference type="EMBL" id="MPC35690.1"/>
    </source>
</evidence>
<gene>
    <name evidence="2" type="ORF">E2C01_029119</name>
</gene>
<feature type="region of interest" description="Disordered" evidence="1">
    <location>
        <begin position="118"/>
        <end position="155"/>
    </location>
</feature>
<sequence>MTQSSFISNTIPVILKECIDFIVRHSSTLHHLLLWWSRFQLTVTCLEVSWRCLSGAPNQSPRIKTQNSRVLWHKKRIPSVSHEGLTFPSEVLELSHMRPLHLHGSVFPALAPLKSPLTPHPVPLEGGRGLGREGAWRPPNNNPVAPQTKPHPQPRVVSRDLEGVAERVLESGQVKLSNLIFPPRESAARLPARQPASLLASLLVARPDSASATRLYFAHL</sequence>
<name>A0A5B7EM88_PORTR</name>
<reference evidence="2 3" key="1">
    <citation type="submission" date="2019-05" db="EMBL/GenBank/DDBJ databases">
        <title>Another draft genome of Portunus trituberculatus and its Hox gene families provides insights of decapod evolution.</title>
        <authorList>
            <person name="Jeong J.-H."/>
            <person name="Song I."/>
            <person name="Kim S."/>
            <person name="Choi T."/>
            <person name="Kim D."/>
            <person name="Ryu S."/>
            <person name="Kim W."/>
        </authorList>
    </citation>
    <scope>NUCLEOTIDE SEQUENCE [LARGE SCALE GENOMIC DNA]</scope>
    <source>
        <tissue evidence="2">Muscle</tissue>
    </source>
</reference>
<evidence type="ECO:0000313" key="3">
    <source>
        <dbReference type="Proteomes" id="UP000324222"/>
    </source>
</evidence>
<accession>A0A5B7EM88</accession>
<protein>
    <submittedName>
        <fullName evidence="2">Uncharacterized protein</fullName>
    </submittedName>
</protein>
<organism evidence="2 3">
    <name type="scientific">Portunus trituberculatus</name>
    <name type="common">Swimming crab</name>
    <name type="synonym">Neptunus trituberculatus</name>
    <dbReference type="NCBI Taxonomy" id="210409"/>
    <lineage>
        <taxon>Eukaryota</taxon>
        <taxon>Metazoa</taxon>
        <taxon>Ecdysozoa</taxon>
        <taxon>Arthropoda</taxon>
        <taxon>Crustacea</taxon>
        <taxon>Multicrustacea</taxon>
        <taxon>Malacostraca</taxon>
        <taxon>Eumalacostraca</taxon>
        <taxon>Eucarida</taxon>
        <taxon>Decapoda</taxon>
        <taxon>Pleocyemata</taxon>
        <taxon>Brachyura</taxon>
        <taxon>Eubrachyura</taxon>
        <taxon>Portunoidea</taxon>
        <taxon>Portunidae</taxon>
        <taxon>Portuninae</taxon>
        <taxon>Portunus</taxon>
    </lineage>
</organism>
<dbReference type="AlphaFoldDB" id="A0A5B7EM88"/>
<proteinExistence type="predicted"/>